<dbReference type="InterPro" id="IPR012337">
    <property type="entry name" value="RNaseH-like_sf"/>
</dbReference>
<proteinExistence type="inferred from homology"/>
<gene>
    <name evidence="14 17" type="primary">rnhC</name>
    <name evidence="17" type="ORF">OL234_02195</name>
</gene>
<dbReference type="GO" id="GO:0004523">
    <property type="term" value="F:RNA-DNA hybrid ribonuclease activity"/>
    <property type="evidence" value="ECO:0007669"/>
    <property type="project" value="UniProtKB-UniRule"/>
</dbReference>
<name>A0AAF0CVH0_9ENTE</name>
<comment type="catalytic activity">
    <reaction evidence="1 14 15">
        <text>Endonucleolytic cleavage to 5'-phosphomonoester.</text>
        <dbReference type="EC" id="3.1.26.4"/>
    </reaction>
</comment>
<comment type="similarity">
    <text evidence="5 14">Belongs to the RNase HII family. RnhC subfamily.</text>
</comment>
<dbReference type="InterPro" id="IPR024567">
    <property type="entry name" value="RNase_HII/HIII_dom"/>
</dbReference>
<evidence type="ECO:0000256" key="12">
    <source>
        <dbReference type="ARBA" id="ARBA00022801"/>
    </source>
</evidence>
<accession>A0AAF0CVH0</accession>
<keyword evidence="13 14" id="KW-0460">Magnesium</keyword>
<dbReference type="HAMAP" id="MF_00053">
    <property type="entry name" value="RNase_HIII"/>
    <property type="match status" value="1"/>
</dbReference>
<comment type="cofactor">
    <cofactor evidence="14 15">
        <name>Mn(2+)</name>
        <dbReference type="ChEBI" id="CHEBI:29035"/>
    </cofactor>
    <cofactor evidence="14 15">
        <name>Mg(2+)</name>
        <dbReference type="ChEBI" id="CHEBI:18420"/>
    </cofactor>
    <text evidence="14 15">Manganese or magnesium. Binds 1 divalent metal ion per monomer in the absence of substrate. May bind a second metal ion after substrate binding.</text>
</comment>
<dbReference type="RefSeq" id="WP_275469543.1">
    <property type="nucleotide sequence ID" value="NZ_CP110232.1"/>
</dbReference>
<feature type="domain" description="RNase H type-2" evidence="16">
    <location>
        <begin position="93"/>
        <end position="307"/>
    </location>
</feature>
<keyword evidence="9 14" id="KW-0540">Nuclease</keyword>
<evidence type="ECO:0000256" key="15">
    <source>
        <dbReference type="PROSITE-ProRule" id="PRU01319"/>
    </source>
</evidence>
<dbReference type="GO" id="GO:0003723">
    <property type="term" value="F:RNA binding"/>
    <property type="evidence" value="ECO:0007669"/>
    <property type="project" value="UniProtKB-UniRule"/>
</dbReference>
<evidence type="ECO:0000256" key="6">
    <source>
        <dbReference type="ARBA" id="ARBA00012180"/>
    </source>
</evidence>
<dbReference type="KEGG" id="vie:OL234_02195"/>
<evidence type="ECO:0000256" key="8">
    <source>
        <dbReference type="ARBA" id="ARBA00022490"/>
    </source>
</evidence>
<keyword evidence="11 14" id="KW-0255">Endonuclease</keyword>
<dbReference type="InterPro" id="IPR001352">
    <property type="entry name" value="RNase_HII/HIII"/>
</dbReference>
<comment type="subcellular location">
    <subcellularLocation>
        <location evidence="4 14">Cytoplasm</location>
    </subcellularLocation>
</comment>
<dbReference type="Pfam" id="PF01351">
    <property type="entry name" value="RNase_HII"/>
    <property type="match status" value="1"/>
</dbReference>
<sequence>MANSCVIKVTDTIMSQIKEHYQANLLGKTPPYAKFSAKINGTTITAYNSGKIMFQGAQAVSEAQKWQKDASPSTTSKKKEPAANQLPKNFAQWSAVGSDEVGNGSYFGPVVVCASYVEKSQHALLKELGVRDSKELNDTQIRAIAKDIKLVIPYKELVVTPKKYNQIQPDYNVNRMKVALHNQAIALLLADLSPIKPEGILIDQFTPESNYRKYLAQEKNQVTDNLYFATKGEHHHLAVAASSIICRASFLDALDEATKELGMTIPSGAGSKSDLVAAKILKRGGLPLLGEYAKLHFANTQKAQKKL</sequence>
<dbReference type="PIRSF" id="PIRSF037748">
    <property type="entry name" value="RnhC"/>
    <property type="match status" value="1"/>
</dbReference>
<dbReference type="Pfam" id="PF11858">
    <property type="entry name" value="DUF3378"/>
    <property type="match status" value="1"/>
</dbReference>
<organism evidence="17 18">
    <name type="scientific">Vagococcus intermedius</name>
    <dbReference type="NCBI Taxonomy" id="2991418"/>
    <lineage>
        <taxon>Bacteria</taxon>
        <taxon>Bacillati</taxon>
        <taxon>Bacillota</taxon>
        <taxon>Bacilli</taxon>
        <taxon>Lactobacillales</taxon>
        <taxon>Enterococcaceae</taxon>
        <taxon>Vagococcus</taxon>
    </lineage>
</organism>
<feature type="binding site" evidence="14 15">
    <location>
        <position position="99"/>
    </location>
    <ligand>
        <name>a divalent metal cation</name>
        <dbReference type="ChEBI" id="CHEBI:60240"/>
    </ligand>
</feature>
<reference evidence="17" key="1">
    <citation type="submission" date="2022-10" db="EMBL/GenBank/DDBJ databases">
        <title>Vagococcus sp. isolated from poultry meat.</title>
        <authorList>
            <person name="Johansson P."/>
            <person name="Bjorkroth J."/>
        </authorList>
    </citation>
    <scope>NUCLEOTIDE SEQUENCE</scope>
    <source>
        <strain evidence="17">STAA11</strain>
    </source>
</reference>
<evidence type="ECO:0000313" key="17">
    <source>
        <dbReference type="EMBL" id="WEG73743.1"/>
    </source>
</evidence>
<evidence type="ECO:0000256" key="3">
    <source>
        <dbReference type="ARBA" id="ARBA00004065"/>
    </source>
</evidence>
<keyword evidence="12 14" id="KW-0378">Hydrolase</keyword>
<dbReference type="GO" id="GO:0006298">
    <property type="term" value="P:mismatch repair"/>
    <property type="evidence" value="ECO:0007669"/>
    <property type="project" value="TreeGrafter"/>
</dbReference>
<feature type="binding site" evidence="14 15">
    <location>
        <position position="100"/>
    </location>
    <ligand>
        <name>a divalent metal cation</name>
        <dbReference type="ChEBI" id="CHEBI:60240"/>
    </ligand>
</feature>
<evidence type="ECO:0000256" key="2">
    <source>
        <dbReference type="ARBA" id="ARBA00001946"/>
    </source>
</evidence>
<dbReference type="SUPFAM" id="SSF53098">
    <property type="entry name" value="Ribonuclease H-like"/>
    <property type="match status" value="1"/>
</dbReference>
<dbReference type="FunFam" id="3.30.420.10:FF:000047">
    <property type="entry name" value="Ribonuclease HIII"/>
    <property type="match status" value="1"/>
</dbReference>
<dbReference type="InterPro" id="IPR036397">
    <property type="entry name" value="RNaseH_sf"/>
</dbReference>
<dbReference type="EC" id="3.1.26.4" evidence="6 14"/>
<evidence type="ECO:0000256" key="7">
    <source>
        <dbReference type="ARBA" id="ARBA00021407"/>
    </source>
</evidence>
<evidence type="ECO:0000256" key="9">
    <source>
        <dbReference type="ARBA" id="ARBA00022722"/>
    </source>
</evidence>
<keyword evidence="18" id="KW-1185">Reference proteome</keyword>
<dbReference type="Proteomes" id="UP001179647">
    <property type="component" value="Chromosome"/>
</dbReference>
<comment type="function">
    <text evidence="3 14">Endonuclease that specifically degrades the RNA of RNA-DNA hybrids.</text>
</comment>
<evidence type="ECO:0000256" key="11">
    <source>
        <dbReference type="ARBA" id="ARBA00022759"/>
    </source>
</evidence>
<dbReference type="InterPro" id="IPR024568">
    <property type="entry name" value="RNase_HIII_N"/>
</dbReference>
<dbReference type="PANTHER" id="PTHR10954:SF23">
    <property type="entry name" value="RIBONUCLEASE"/>
    <property type="match status" value="1"/>
</dbReference>
<dbReference type="CDD" id="cd06590">
    <property type="entry name" value="RNase_HII_bacteria_HIII_like"/>
    <property type="match status" value="1"/>
</dbReference>
<evidence type="ECO:0000256" key="14">
    <source>
        <dbReference type="HAMAP-Rule" id="MF_00053"/>
    </source>
</evidence>
<dbReference type="Gene3D" id="3.30.310.10">
    <property type="entry name" value="TATA-Binding Protein"/>
    <property type="match status" value="1"/>
</dbReference>
<dbReference type="PANTHER" id="PTHR10954">
    <property type="entry name" value="RIBONUCLEASE H2 SUBUNIT A"/>
    <property type="match status" value="1"/>
</dbReference>
<evidence type="ECO:0000256" key="5">
    <source>
        <dbReference type="ARBA" id="ARBA00008378"/>
    </source>
</evidence>
<dbReference type="GO" id="GO:0005737">
    <property type="term" value="C:cytoplasm"/>
    <property type="evidence" value="ECO:0007669"/>
    <property type="project" value="UniProtKB-SubCell"/>
</dbReference>
<evidence type="ECO:0000259" key="16">
    <source>
        <dbReference type="PROSITE" id="PS51975"/>
    </source>
</evidence>
<feature type="binding site" evidence="14 15">
    <location>
        <position position="203"/>
    </location>
    <ligand>
        <name>a divalent metal cation</name>
        <dbReference type="ChEBI" id="CHEBI:60240"/>
    </ligand>
</feature>
<dbReference type="PROSITE" id="PS51975">
    <property type="entry name" value="RNASE_H_2"/>
    <property type="match status" value="1"/>
</dbReference>
<dbReference type="GO" id="GO:0000287">
    <property type="term" value="F:magnesium ion binding"/>
    <property type="evidence" value="ECO:0007669"/>
    <property type="project" value="UniProtKB-UniRule"/>
</dbReference>
<dbReference type="GO" id="GO:0032299">
    <property type="term" value="C:ribonuclease H2 complex"/>
    <property type="evidence" value="ECO:0007669"/>
    <property type="project" value="TreeGrafter"/>
</dbReference>
<dbReference type="Gene3D" id="3.30.420.10">
    <property type="entry name" value="Ribonuclease H-like superfamily/Ribonuclease H"/>
    <property type="match status" value="1"/>
</dbReference>
<dbReference type="AlphaFoldDB" id="A0AAF0CVH0"/>
<dbReference type="InterPro" id="IPR004641">
    <property type="entry name" value="RNase_HIII"/>
</dbReference>
<keyword evidence="10 14" id="KW-0479">Metal-binding</keyword>
<evidence type="ECO:0000313" key="18">
    <source>
        <dbReference type="Proteomes" id="UP001179647"/>
    </source>
</evidence>
<dbReference type="NCBIfam" id="TIGR00716">
    <property type="entry name" value="rnhC"/>
    <property type="match status" value="1"/>
</dbReference>
<dbReference type="CDD" id="cd14796">
    <property type="entry name" value="RNAse_HIII_N"/>
    <property type="match status" value="1"/>
</dbReference>
<comment type="cofactor">
    <cofactor evidence="2">
        <name>Mg(2+)</name>
        <dbReference type="ChEBI" id="CHEBI:18420"/>
    </cofactor>
</comment>
<dbReference type="EMBL" id="CP110232">
    <property type="protein sequence ID" value="WEG73743.1"/>
    <property type="molecule type" value="Genomic_DNA"/>
</dbReference>
<keyword evidence="8 14" id="KW-0963">Cytoplasm</keyword>
<dbReference type="InterPro" id="IPR012295">
    <property type="entry name" value="TBP_dom_sf"/>
</dbReference>
<protein>
    <recommendedName>
        <fullName evidence="7 14">Ribonuclease HIII</fullName>
        <shortName evidence="14">RNase HIII</shortName>
        <ecNumber evidence="6 14">3.1.26.4</ecNumber>
    </recommendedName>
</protein>
<evidence type="ECO:0000256" key="13">
    <source>
        <dbReference type="ARBA" id="ARBA00022842"/>
    </source>
</evidence>
<evidence type="ECO:0000256" key="1">
    <source>
        <dbReference type="ARBA" id="ARBA00000077"/>
    </source>
</evidence>
<dbReference type="GO" id="GO:0043137">
    <property type="term" value="P:DNA replication, removal of RNA primer"/>
    <property type="evidence" value="ECO:0007669"/>
    <property type="project" value="TreeGrafter"/>
</dbReference>
<evidence type="ECO:0000256" key="4">
    <source>
        <dbReference type="ARBA" id="ARBA00004496"/>
    </source>
</evidence>
<evidence type="ECO:0000256" key="10">
    <source>
        <dbReference type="ARBA" id="ARBA00022723"/>
    </source>
</evidence>